<evidence type="ECO:0000259" key="4">
    <source>
        <dbReference type="PROSITE" id="PS51034"/>
    </source>
</evidence>
<evidence type="ECO:0000313" key="6">
    <source>
        <dbReference type="Proteomes" id="UP000298787"/>
    </source>
</evidence>
<organism evidence="5 6">
    <name type="scientific">Collichthys lucidus</name>
    <name type="common">Big head croaker</name>
    <name type="synonym">Sciaena lucida</name>
    <dbReference type="NCBI Taxonomy" id="240159"/>
    <lineage>
        <taxon>Eukaryota</taxon>
        <taxon>Metazoa</taxon>
        <taxon>Chordata</taxon>
        <taxon>Craniata</taxon>
        <taxon>Vertebrata</taxon>
        <taxon>Euteleostomi</taxon>
        <taxon>Actinopterygii</taxon>
        <taxon>Neopterygii</taxon>
        <taxon>Teleostei</taxon>
        <taxon>Neoteleostei</taxon>
        <taxon>Acanthomorphata</taxon>
        <taxon>Eupercaria</taxon>
        <taxon>Sciaenidae</taxon>
        <taxon>Collichthys</taxon>
    </lineage>
</organism>
<evidence type="ECO:0000256" key="1">
    <source>
        <dbReference type="ARBA" id="ARBA00023157"/>
    </source>
</evidence>
<feature type="chain" id="PRO_5020369357" evidence="3">
    <location>
        <begin position="25"/>
        <end position="409"/>
    </location>
</feature>
<dbReference type="FunFam" id="2.60.40.4100:FF:000002">
    <property type="entry name" value="Zona pellucida sperm-binding protein 3"/>
    <property type="match status" value="1"/>
</dbReference>
<reference evidence="5 6" key="1">
    <citation type="submission" date="2019-01" db="EMBL/GenBank/DDBJ databases">
        <title>Genome Assembly of Collichthys lucidus.</title>
        <authorList>
            <person name="Cai M."/>
            <person name="Xiao S."/>
        </authorList>
    </citation>
    <scope>NUCLEOTIDE SEQUENCE [LARGE SCALE GENOMIC DNA]</scope>
    <source>
        <strain evidence="5">JT15FE1705JMU</strain>
        <tissue evidence="5">Muscle</tissue>
    </source>
</reference>
<dbReference type="PROSITE" id="PS51034">
    <property type="entry name" value="ZP_2"/>
    <property type="match status" value="1"/>
</dbReference>
<feature type="compositionally biased region" description="Polar residues" evidence="2">
    <location>
        <begin position="54"/>
        <end position="65"/>
    </location>
</feature>
<dbReference type="STRING" id="240159.A0A4U5U5T1"/>
<dbReference type="PANTHER" id="PTHR11576">
    <property type="entry name" value="ZONA PELLUCIDA SPERM-BINDING PROTEIN 3"/>
    <property type="match status" value="1"/>
</dbReference>
<name>A0A4U5U5T1_COLLU</name>
<keyword evidence="1" id="KW-1015">Disulfide bond</keyword>
<feature type="signal peptide" evidence="3">
    <location>
        <begin position="1"/>
        <end position="24"/>
    </location>
</feature>
<protein>
    <submittedName>
        <fullName evidence="5">Zona pellucida sperm-binding protein 3</fullName>
    </submittedName>
</protein>
<dbReference type="Proteomes" id="UP000298787">
    <property type="component" value="Chromosome 3"/>
</dbReference>
<sequence>MELKNARLLLLLFWSSVQFRSGAGYGLFAQDPDVEWERMRTVIGEETPRAPAPNSRTFKSHQSTPDAKKVPEYVVISASQVQKEVFKPEKGARPLPYSVKEMLHATATPHTTASTTRPRMVELLCHVDRLYVRIRREVFKTKDAYKSLKLGTCPVNRGTKEHYYFLYLLKNDCGFVKEGGTIYKALQPKSSFTLTPQDASGIEVTGTKTFTLGQPMYFEAKKPDGTAQSGLQRLYINKCFMTAAQDYNTNPKYIVIDNQGCMVDGKVSYQSKFLTGSSKMVQKFSVGALIFKDQASTSSSKQLYMHCDVSLGELTPTQSSKACNYDFTSKKWKELYGHDSVCTCCDSICSVQPRASRDIITSHSWKVDLSSMDVELEPQMKSFAADAFSLEDTDVAEHEDFLSYWKDDY</sequence>
<dbReference type="EMBL" id="CM014080">
    <property type="protein sequence ID" value="TKS69128.1"/>
    <property type="molecule type" value="Genomic_DNA"/>
</dbReference>
<keyword evidence="6" id="KW-1185">Reference proteome</keyword>
<feature type="domain" description="ZP" evidence="4">
    <location>
        <begin position="1"/>
        <end position="330"/>
    </location>
</feature>
<dbReference type="GO" id="GO:0031012">
    <property type="term" value="C:extracellular matrix"/>
    <property type="evidence" value="ECO:0007669"/>
    <property type="project" value="TreeGrafter"/>
</dbReference>
<dbReference type="GO" id="GO:0035803">
    <property type="term" value="P:egg coat formation"/>
    <property type="evidence" value="ECO:0007669"/>
    <property type="project" value="TreeGrafter"/>
</dbReference>
<dbReference type="InterPro" id="IPR042235">
    <property type="entry name" value="ZP-C_dom"/>
</dbReference>
<dbReference type="GO" id="GO:0007339">
    <property type="term" value="P:binding of sperm to zona pellucida"/>
    <property type="evidence" value="ECO:0007669"/>
    <property type="project" value="TreeGrafter"/>
</dbReference>
<dbReference type="PANTHER" id="PTHR11576:SF15">
    <property type="entry name" value="ZONA PELLUCIDA SPERM-BINDING PROTEIN 3-LIKE"/>
    <property type="match status" value="1"/>
</dbReference>
<dbReference type="InterPro" id="IPR055355">
    <property type="entry name" value="ZP-C"/>
</dbReference>
<keyword evidence="3" id="KW-0732">Signal</keyword>
<dbReference type="GO" id="GO:0032190">
    <property type="term" value="F:acrosin binding"/>
    <property type="evidence" value="ECO:0007669"/>
    <property type="project" value="TreeGrafter"/>
</dbReference>
<gene>
    <name evidence="5" type="ORF">D9C73_003192</name>
</gene>
<dbReference type="Gene3D" id="2.60.40.4100">
    <property type="entry name" value="Zona pellucida, ZP-C domain"/>
    <property type="match status" value="1"/>
</dbReference>
<dbReference type="GO" id="GO:2000344">
    <property type="term" value="P:positive regulation of acrosome reaction"/>
    <property type="evidence" value="ECO:0007669"/>
    <property type="project" value="TreeGrafter"/>
</dbReference>
<proteinExistence type="predicted"/>
<dbReference type="AlphaFoldDB" id="A0A4U5U5T1"/>
<dbReference type="Pfam" id="PF00100">
    <property type="entry name" value="Zona_pellucida"/>
    <property type="match status" value="1"/>
</dbReference>
<evidence type="ECO:0000313" key="5">
    <source>
        <dbReference type="EMBL" id="TKS69128.1"/>
    </source>
</evidence>
<feature type="region of interest" description="Disordered" evidence="2">
    <location>
        <begin position="45"/>
        <end position="65"/>
    </location>
</feature>
<accession>A0A4U5U5T1</accession>
<evidence type="ECO:0000256" key="2">
    <source>
        <dbReference type="SAM" id="MobiDB-lite"/>
    </source>
</evidence>
<evidence type="ECO:0000256" key="3">
    <source>
        <dbReference type="SAM" id="SignalP"/>
    </source>
</evidence>
<dbReference type="InterPro" id="IPR001507">
    <property type="entry name" value="ZP_dom"/>
</dbReference>